<gene>
    <name evidence="2" type="ORF">C8D88_10122</name>
</gene>
<protein>
    <recommendedName>
        <fullName evidence="1">ESAT-6-like protein</fullName>
    </recommendedName>
</protein>
<name>A0A316ICC6_9PSEU</name>
<dbReference type="Gene3D" id="1.10.287.1060">
    <property type="entry name" value="ESAT-6-like"/>
    <property type="match status" value="1"/>
</dbReference>
<sequence>MSIEVTFAEILQAATTISTQSREVDALLDELRQEVTKTLGGYRGEGAEAYQASQAKWDQGADDLNKVLAAIGTAVQQAGEGYQEAEQRNISRW</sequence>
<comment type="caution">
    <text evidence="2">The sequence shown here is derived from an EMBL/GenBank/DDBJ whole genome shotgun (WGS) entry which is preliminary data.</text>
</comment>
<dbReference type="RefSeq" id="WP_109628713.1">
    <property type="nucleotide sequence ID" value="NZ_QGHB01000001.1"/>
</dbReference>
<comment type="similarity">
    <text evidence="1">Belongs to the WXG100 family.</text>
</comment>
<dbReference type="EMBL" id="QGHB01000001">
    <property type="protein sequence ID" value="PWK90014.1"/>
    <property type="molecule type" value="Genomic_DNA"/>
</dbReference>
<evidence type="ECO:0000313" key="2">
    <source>
        <dbReference type="EMBL" id="PWK90014.1"/>
    </source>
</evidence>
<dbReference type="Proteomes" id="UP000246005">
    <property type="component" value="Unassembled WGS sequence"/>
</dbReference>
<accession>A0A316ICC6</accession>
<reference evidence="2 3" key="1">
    <citation type="submission" date="2018-05" db="EMBL/GenBank/DDBJ databases">
        <title>Genomic Encyclopedia of Type Strains, Phase IV (KMG-IV): sequencing the most valuable type-strain genomes for metagenomic binning, comparative biology and taxonomic classification.</title>
        <authorList>
            <person name="Goeker M."/>
        </authorList>
    </citation>
    <scope>NUCLEOTIDE SEQUENCE [LARGE SCALE GENOMIC DNA]</scope>
    <source>
        <strain evidence="2 3">DSM 45480</strain>
    </source>
</reference>
<evidence type="ECO:0000313" key="3">
    <source>
        <dbReference type="Proteomes" id="UP000246005"/>
    </source>
</evidence>
<dbReference type="Pfam" id="PF06013">
    <property type="entry name" value="WXG100"/>
    <property type="match status" value="1"/>
</dbReference>
<evidence type="ECO:0000256" key="1">
    <source>
        <dbReference type="RuleBase" id="RU362001"/>
    </source>
</evidence>
<proteinExistence type="inferred from homology"/>
<dbReference type="SUPFAM" id="SSF140453">
    <property type="entry name" value="EsxAB dimer-like"/>
    <property type="match status" value="1"/>
</dbReference>
<dbReference type="InterPro" id="IPR010310">
    <property type="entry name" value="T7SS_ESAT-6-like"/>
</dbReference>
<dbReference type="NCBIfam" id="TIGR03930">
    <property type="entry name" value="WXG100_ESAT6"/>
    <property type="match status" value="1"/>
</dbReference>
<dbReference type="InterPro" id="IPR036689">
    <property type="entry name" value="ESAT-6-like_sf"/>
</dbReference>
<dbReference type="AlphaFoldDB" id="A0A316ICC6"/>
<organism evidence="2 3">
    <name type="scientific">Lentzea atacamensis</name>
    <dbReference type="NCBI Taxonomy" id="531938"/>
    <lineage>
        <taxon>Bacteria</taxon>
        <taxon>Bacillati</taxon>
        <taxon>Actinomycetota</taxon>
        <taxon>Actinomycetes</taxon>
        <taxon>Pseudonocardiales</taxon>
        <taxon>Pseudonocardiaceae</taxon>
        <taxon>Lentzea</taxon>
    </lineage>
</organism>